<dbReference type="EMBL" id="NIZT01000039">
    <property type="protein sequence ID" value="RBQ22828.1"/>
    <property type="molecule type" value="Genomic_DNA"/>
</dbReference>
<comment type="caution">
    <text evidence="2">The sequence shown here is derived from an EMBL/GenBank/DDBJ whole genome shotgun (WGS) entry which is preliminary data.</text>
</comment>
<dbReference type="Gene3D" id="1.20.58.220">
    <property type="entry name" value="Phosphate transport system protein phou homolog 2, domain 2"/>
    <property type="match status" value="1"/>
</dbReference>
<dbReference type="SUPFAM" id="SSF116726">
    <property type="entry name" value="TrkA C-terminal domain-like"/>
    <property type="match status" value="1"/>
</dbReference>
<dbReference type="InterPro" id="IPR050144">
    <property type="entry name" value="AAE_transporter"/>
</dbReference>
<dbReference type="PANTHER" id="PTHR30445">
    <property type="entry name" value="K(+)_H(+) ANTIPORTER SUBUNIT KHTT"/>
    <property type="match status" value="1"/>
</dbReference>
<proteinExistence type="predicted"/>
<evidence type="ECO:0000259" key="1">
    <source>
        <dbReference type="PROSITE" id="PS51202"/>
    </source>
</evidence>
<dbReference type="GO" id="GO:0008324">
    <property type="term" value="F:monoatomic cation transmembrane transporter activity"/>
    <property type="evidence" value="ECO:0007669"/>
    <property type="project" value="InterPro"/>
</dbReference>
<dbReference type="InterPro" id="IPR026022">
    <property type="entry name" value="PhoU_dom"/>
</dbReference>
<dbReference type="Proteomes" id="UP000253099">
    <property type="component" value="Unassembled WGS sequence"/>
</dbReference>
<accession>A0A366M9C6</accession>
<evidence type="ECO:0000313" key="3">
    <source>
        <dbReference type="Proteomes" id="UP000253099"/>
    </source>
</evidence>
<dbReference type="SUPFAM" id="SSF109755">
    <property type="entry name" value="PhoU-like"/>
    <property type="match status" value="1"/>
</dbReference>
<dbReference type="Pfam" id="PF01895">
    <property type="entry name" value="PhoU"/>
    <property type="match status" value="1"/>
</dbReference>
<dbReference type="Pfam" id="PF02080">
    <property type="entry name" value="TrkA_C"/>
    <property type="match status" value="1"/>
</dbReference>
<organism evidence="2 3">
    <name type="scientific">Candidatus Methanobinarius endosymbioticus</name>
    <dbReference type="NCBI Taxonomy" id="2006182"/>
    <lineage>
        <taxon>Archaea</taxon>
        <taxon>Methanobacteriati</taxon>
        <taxon>Methanobacteriota</taxon>
        <taxon>Methanomada group</taxon>
        <taxon>Methanobacteria</taxon>
        <taxon>Methanobacteriales</taxon>
        <taxon>Methanobacteriaceae</taxon>
        <taxon>Candidatus Methanobinarius</taxon>
    </lineage>
</organism>
<sequence>MASIKDILIEMKNLSELMVDLAYSAVLFNSKDAANEVLKLENKVNGLNYEIKKQSLVAARSVEDAEKLTALLEIAEAAESIANAAKDLADIVIKGIEPHPVFKMVMEEAEELIVSVSVQSGSELCNKSLGELMLANRTGMFVIAIRRNEDWIYGPDKFTMIREGDALIAKGTEMGSELLKKLANSEIEVDEIADIVDEESQSQFDD</sequence>
<dbReference type="AlphaFoldDB" id="A0A366M9C6"/>
<dbReference type="InterPro" id="IPR006037">
    <property type="entry name" value="RCK_C"/>
</dbReference>
<keyword evidence="3" id="KW-1185">Reference proteome</keyword>
<feature type="domain" description="RCK C-terminal" evidence="1">
    <location>
        <begin position="101"/>
        <end position="185"/>
    </location>
</feature>
<protein>
    <recommendedName>
        <fullName evidence="1">RCK C-terminal domain-containing protein</fullName>
    </recommendedName>
</protein>
<dbReference type="InterPro" id="IPR036721">
    <property type="entry name" value="RCK_C_sf"/>
</dbReference>
<evidence type="ECO:0000313" key="2">
    <source>
        <dbReference type="EMBL" id="RBQ22828.1"/>
    </source>
</evidence>
<dbReference type="PROSITE" id="PS51202">
    <property type="entry name" value="RCK_C"/>
    <property type="match status" value="1"/>
</dbReference>
<reference evidence="2 3" key="1">
    <citation type="submission" date="2018-06" db="EMBL/GenBank/DDBJ databases">
        <title>Genomic insight into two independent archaeal endosymbiosis events.</title>
        <authorList>
            <person name="Lind A.E."/>
            <person name="Lewis W.H."/>
            <person name="Spang A."/>
            <person name="Guy L."/>
            <person name="Embley M.T."/>
            <person name="Ettema T.J.G."/>
        </authorList>
    </citation>
    <scope>NUCLEOTIDE SEQUENCE [LARGE SCALE GENOMIC DNA]</scope>
    <source>
        <strain evidence="2">NOE</strain>
    </source>
</reference>
<dbReference type="PANTHER" id="PTHR30445:SF8">
    <property type="entry name" value="K(+)_H(+) ANTIPORTER SUBUNIT KHTT"/>
    <property type="match status" value="1"/>
</dbReference>
<name>A0A366M9C6_9EURY</name>
<dbReference type="GO" id="GO:0006813">
    <property type="term" value="P:potassium ion transport"/>
    <property type="evidence" value="ECO:0007669"/>
    <property type="project" value="InterPro"/>
</dbReference>
<dbReference type="Gene3D" id="3.30.70.1450">
    <property type="entry name" value="Regulator of K+ conductance, C-terminal domain"/>
    <property type="match status" value="1"/>
</dbReference>
<gene>
    <name evidence="2" type="ORF">ALNOE001_15290</name>
</gene>
<dbReference type="InterPro" id="IPR038078">
    <property type="entry name" value="PhoU-like_sf"/>
</dbReference>